<evidence type="ECO:0000313" key="7">
    <source>
        <dbReference type="EMBL" id="ABR70553.1"/>
    </source>
</evidence>
<accession>A6VVS4</accession>
<dbReference type="CDD" id="cd01140">
    <property type="entry name" value="FatB"/>
    <property type="match status" value="1"/>
</dbReference>
<keyword evidence="4" id="KW-0410">Iron transport</keyword>
<dbReference type="SUPFAM" id="SSF53807">
    <property type="entry name" value="Helical backbone' metal receptor"/>
    <property type="match status" value="1"/>
</dbReference>
<keyword evidence="4" id="KW-0406">Ion transport</keyword>
<feature type="domain" description="Fe/B12 periplasmic-binding" evidence="6">
    <location>
        <begin position="58"/>
        <end position="321"/>
    </location>
</feature>
<dbReference type="PANTHER" id="PTHR30532">
    <property type="entry name" value="IRON III DICITRATE-BINDING PERIPLASMIC PROTEIN"/>
    <property type="match status" value="1"/>
</dbReference>
<gene>
    <name evidence="7" type="ordered locus">Mmwyl1_1626</name>
</gene>
<proteinExistence type="inferred from homology"/>
<dbReference type="PROSITE" id="PS50983">
    <property type="entry name" value="FE_B12_PBP"/>
    <property type="match status" value="1"/>
</dbReference>
<dbReference type="InterPro" id="IPR002491">
    <property type="entry name" value="ABC_transptr_periplasmic_BD"/>
</dbReference>
<dbReference type="EMBL" id="CP000749">
    <property type="protein sequence ID" value="ABR70553.1"/>
    <property type="molecule type" value="Genomic_DNA"/>
</dbReference>
<comment type="similarity">
    <text evidence="2">Belongs to the bacterial solute-binding protein 8 family.</text>
</comment>
<organism evidence="7">
    <name type="scientific">Marinomonas sp. (strain MWYL1)</name>
    <dbReference type="NCBI Taxonomy" id="400668"/>
    <lineage>
        <taxon>Bacteria</taxon>
        <taxon>Pseudomonadati</taxon>
        <taxon>Pseudomonadota</taxon>
        <taxon>Gammaproteobacteria</taxon>
        <taxon>Oceanospirillales</taxon>
        <taxon>Oceanospirillaceae</taxon>
        <taxon>Marinomonas</taxon>
    </lineage>
</organism>
<dbReference type="HOGENOM" id="CLU_038034_3_2_6"/>
<reference evidence="7" key="1">
    <citation type="submission" date="2007-06" db="EMBL/GenBank/DDBJ databases">
        <title>Complete sequence of Marinomonas sp. MWYL1.</title>
        <authorList>
            <consortium name="US DOE Joint Genome Institute"/>
            <person name="Copeland A."/>
            <person name="Lucas S."/>
            <person name="Lapidus A."/>
            <person name="Barry K."/>
            <person name="Glavina del Rio T."/>
            <person name="Dalin E."/>
            <person name="Tice H."/>
            <person name="Pitluck S."/>
            <person name="Kiss H."/>
            <person name="Brettin T."/>
            <person name="Bruce D."/>
            <person name="Detter J.C."/>
            <person name="Han C."/>
            <person name="Schmutz J."/>
            <person name="Larimer F."/>
            <person name="Land M."/>
            <person name="Hauser L."/>
            <person name="Kyrpides N."/>
            <person name="Kim E."/>
            <person name="Johnston A.W.B."/>
            <person name="Todd J.D."/>
            <person name="Rogers R."/>
            <person name="Wexler M."/>
            <person name="Bond P.L."/>
            <person name="Li Y."/>
            <person name="Richardson P."/>
        </authorList>
    </citation>
    <scope>NUCLEOTIDE SEQUENCE [LARGE SCALE GENOMIC DNA]</scope>
    <source>
        <strain evidence="7">MWYL1</strain>
    </source>
</reference>
<keyword evidence="5" id="KW-0732">Signal</keyword>
<dbReference type="PROSITE" id="PS51257">
    <property type="entry name" value="PROKAR_LIPOPROTEIN"/>
    <property type="match status" value="1"/>
</dbReference>
<dbReference type="InterPro" id="IPR033870">
    <property type="entry name" value="FatB"/>
</dbReference>
<dbReference type="GO" id="GO:1901678">
    <property type="term" value="P:iron coordination entity transport"/>
    <property type="evidence" value="ECO:0007669"/>
    <property type="project" value="UniProtKB-ARBA"/>
</dbReference>
<dbReference type="PANTHER" id="PTHR30532:SF28">
    <property type="entry name" value="PETROBACTIN-BINDING PROTEIN YCLQ"/>
    <property type="match status" value="1"/>
</dbReference>
<dbReference type="STRING" id="400668.Mmwyl1_1626"/>
<evidence type="ECO:0000256" key="5">
    <source>
        <dbReference type="ARBA" id="ARBA00022729"/>
    </source>
</evidence>
<evidence type="ECO:0000256" key="1">
    <source>
        <dbReference type="ARBA" id="ARBA00004196"/>
    </source>
</evidence>
<dbReference type="KEGG" id="mmw:Mmwyl1_1626"/>
<dbReference type="Gene3D" id="3.40.50.1980">
    <property type="entry name" value="Nitrogenase molybdenum iron protein domain"/>
    <property type="match status" value="2"/>
</dbReference>
<comment type="subcellular location">
    <subcellularLocation>
        <location evidence="1">Cell envelope</location>
    </subcellularLocation>
</comment>
<dbReference type="InterPro" id="IPR051313">
    <property type="entry name" value="Bact_iron-sidero_bind"/>
</dbReference>
<dbReference type="GO" id="GO:0030288">
    <property type="term" value="C:outer membrane-bounded periplasmic space"/>
    <property type="evidence" value="ECO:0007669"/>
    <property type="project" value="TreeGrafter"/>
</dbReference>
<keyword evidence="4" id="KW-0408">Iron</keyword>
<evidence type="ECO:0000256" key="2">
    <source>
        <dbReference type="ARBA" id="ARBA00008814"/>
    </source>
</evidence>
<dbReference type="AlphaFoldDB" id="A6VVS4"/>
<sequence length="322" mass="36384">MKMNKRKWIFGLSAMLLISLQGCEKKPVESEQVSHKFDPPLTIQHDLGTTVLNQRPERVAALDMNEVDFLDQLNIPVAGMAKDFIPHYLASYKNDSSIEDLGAIVQPNMERVHALKPDLILMTPLHTSNYEELSRFAPTLYFNTMTNHHIASIKEHLLTLGSIFGKEQLAKEKSLELDNKVKEIQQLTQNRPEKALVVLHNNGSFSSFGKQSRYGFVFNELGVQPANSDKETGLHGQPISSEFIKQADPDIIYIVDRTAVMERRDVIKPDEISNPLLRQTKAWKNGRVIFADADAWYIAAASPTAIKIMLNDIAEGYKKIKE</sequence>
<name>A6VVS4_MARMS</name>
<dbReference type="eggNOG" id="COG4607">
    <property type="taxonomic scope" value="Bacteria"/>
</dbReference>
<keyword evidence="3" id="KW-0813">Transport</keyword>
<evidence type="ECO:0000256" key="4">
    <source>
        <dbReference type="ARBA" id="ARBA00022496"/>
    </source>
</evidence>
<evidence type="ECO:0000256" key="3">
    <source>
        <dbReference type="ARBA" id="ARBA00022448"/>
    </source>
</evidence>
<evidence type="ECO:0000259" key="6">
    <source>
        <dbReference type="PROSITE" id="PS50983"/>
    </source>
</evidence>
<protein>
    <submittedName>
        <fullName evidence="7">Periplasmic binding protein</fullName>
    </submittedName>
</protein>
<dbReference type="Pfam" id="PF01497">
    <property type="entry name" value="Peripla_BP_2"/>
    <property type="match status" value="1"/>
</dbReference>